<protein>
    <submittedName>
        <fullName evidence="3">Transglutaminase-like superfamily protein</fullName>
    </submittedName>
</protein>
<dbReference type="SMART" id="SM00460">
    <property type="entry name" value="TGc"/>
    <property type="match status" value="1"/>
</dbReference>
<keyword evidence="4" id="KW-1185">Reference proteome</keyword>
<feature type="domain" description="Transglutaminase-like" evidence="2">
    <location>
        <begin position="429"/>
        <end position="496"/>
    </location>
</feature>
<dbReference type="KEGG" id="rlc:K227x_08290"/>
<dbReference type="Gene3D" id="3.10.620.30">
    <property type="match status" value="1"/>
</dbReference>
<evidence type="ECO:0000259" key="2">
    <source>
        <dbReference type="SMART" id="SM00460"/>
    </source>
</evidence>
<dbReference type="InterPro" id="IPR038765">
    <property type="entry name" value="Papain-like_cys_pep_sf"/>
</dbReference>
<reference evidence="3 4" key="1">
    <citation type="submission" date="2019-02" db="EMBL/GenBank/DDBJ databases">
        <title>Deep-cultivation of Planctomycetes and their phenomic and genomic characterization uncovers novel biology.</title>
        <authorList>
            <person name="Wiegand S."/>
            <person name="Jogler M."/>
            <person name="Boedeker C."/>
            <person name="Pinto D."/>
            <person name="Vollmers J."/>
            <person name="Rivas-Marin E."/>
            <person name="Kohn T."/>
            <person name="Peeters S.H."/>
            <person name="Heuer A."/>
            <person name="Rast P."/>
            <person name="Oberbeckmann S."/>
            <person name="Bunk B."/>
            <person name="Jeske O."/>
            <person name="Meyerdierks A."/>
            <person name="Storesund J.E."/>
            <person name="Kallscheuer N."/>
            <person name="Luecker S."/>
            <person name="Lage O.M."/>
            <person name="Pohl T."/>
            <person name="Merkel B.J."/>
            <person name="Hornburger P."/>
            <person name="Mueller R.-W."/>
            <person name="Bruemmer F."/>
            <person name="Labrenz M."/>
            <person name="Spormann A.M."/>
            <person name="Op den Camp H."/>
            <person name="Overmann J."/>
            <person name="Amann R."/>
            <person name="Jetten M.S.M."/>
            <person name="Mascher T."/>
            <person name="Medema M.H."/>
            <person name="Devos D.P."/>
            <person name="Kaster A.-K."/>
            <person name="Ovreas L."/>
            <person name="Rohde M."/>
            <person name="Galperin M.Y."/>
            <person name="Jogler C."/>
        </authorList>
    </citation>
    <scope>NUCLEOTIDE SEQUENCE [LARGE SCALE GENOMIC DNA]</scope>
    <source>
        <strain evidence="3 4">K22_7</strain>
    </source>
</reference>
<proteinExistence type="predicted"/>
<name>A0A517N5N6_9BACT</name>
<feature type="region of interest" description="Disordered" evidence="1">
    <location>
        <begin position="28"/>
        <end position="59"/>
    </location>
</feature>
<dbReference type="Proteomes" id="UP000318538">
    <property type="component" value="Chromosome"/>
</dbReference>
<organism evidence="3 4">
    <name type="scientific">Rubripirellula lacrimiformis</name>
    <dbReference type="NCBI Taxonomy" id="1930273"/>
    <lineage>
        <taxon>Bacteria</taxon>
        <taxon>Pseudomonadati</taxon>
        <taxon>Planctomycetota</taxon>
        <taxon>Planctomycetia</taxon>
        <taxon>Pirellulales</taxon>
        <taxon>Pirellulaceae</taxon>
        <taxon>Rubripirellula</taxon>
    </lineage>
</organism>
<evidence type="ECO:0000256" key="1">
    <source>
        <dbReference type="SAM" id="MobiDB-lite"/>
    </source>
</evidence>
<evidence type="ECO:0000313" key="4">
    <source>
        <dbReference type="Proteomes" id="UP000318538"/>
    </source>
</evidence>
<dbReference type="EMBL" id="CP036525">
    <property type="protein sequence ID" value="QDT02452.1"/>
    <property type="molecule type" value="Genomic_DNA"/>
</dbReference>
<dbReference type="AlphaFoldDB" id="A0A517N5N6"/>
<evidence type="ECO:0000313" key="3">
    <source>
        <dbReference type="EMBL" id="QDT02452.1"/>
    </source>
</evidence>
<sequence>MGWSIACIAVVACFFVGCDIPKRPPLSPEDVADLSPPSTSDSGTEDAVGIDGNPSTVRNEVPIDPFSEDWESWDLFFVRGQAVGYNHVVAEGKDGDKVSYRLDNSLYVNQGKARTLQRLIQTSSETRSGSMLEFESKLFVGPVLTTTRGQLEGANFLIETVRGSTKKTKSIAWSPANRGLVAIEQSLRTKPLTEENEVRTMRLLLPGQFEVATAKLRCSGKASVPLMDQSLAELIEINYEVQVDGQPASYLTFWTDDNGAIVRTFSPGINLLSYRTDEATVKAAFADTEGVVEMPIDGIIERPGDAVRVAMTAAPTAASARTGKEVSLQPVPGQWIRDMGDGSFQLLISRKQEQDLKKFETVELEPAAGDTRSNHFVDSGANLVKRYADAALVKRKLTNTEAAIELAQTVKRLIINRKSPGGLVRASEVANDGAGDVTGRSVLLAAMLRARKIPSRLAVGLKYQPPADEKSNPRLVYYVWVLAYADNQWIHLDPTEGGVASADRIALATTDLAGGGNEYESFVPFFNAIGRMDLRVLRAQY</sequence>
<dbReference type="SUPFAM" id="SSF54001">
    <property type="entry name" value="Cysteine proteinases"/>
    <property type="match status" value="1"/>
</dbReference>
<dbReference type="InterPro" id="IPR002931">
    <property type="entry name" value="Transglutaminase-like"/>
</dbReference>
<gene>
    <name evidence="3" type="ORF">K227x_08290</name>
</gene>
<accession>A0A517N5N6</accession>
<dbReference type="Pfam" id="PF01841">
    <property type="entry name" value="Transglut_core"/>
    <property type="match status" value="1"/>
</dbReference>